<proteinExistence type="predicted"/>
<protein>
    <submittedName>
        <fullName evidence="1">Uncharacterized protein</fullName>
    </submittedName>
</protein>
<sequence>MPSSSTGTYYVKVTTQIRGDSSRSLTGFYSGLKYYD</sequence>
<organism evidence="1">
    <name type="scientific">virus sp. ctML55</name>
    <dbReference type="NCBI Taxonomy" id="2827627"/>
    <lineage>
        <taxon>Viruses</taxon>
    </lineage>
</organism>
<name>A0A8S5RIA4_9VIRU</name>
<evidence type="ECO:0000313" key="1">
    <source>
        <dbReference type="EMBL" id="DAE30805.1"/>
    </source>
</evidence>
<dbReference type="EMBL" id="BK059105">
    <property type="protein sequence ID" value="DAE30805.1"/>
    <property type="molecule type" value="Genomic_DNA"/>
</dbReference>
<reference evidence="1" key="1">
    <citation type="journal article" date="2021" name="Proc. Natl. Acad. Sci. U.S.A.">
        <title>A Catalog of Tens of Thousands of Viruses from Human Metagenomes Reveals Hidden Associations with Chronic Diseases.</title>
        <authorList>
            <person name="Tisza M.J."/>
            <person name="Buck C.B."/>
        </authorList>
    </citation>
    <scope>NUCLEOTIDE SEQUENCE</scope>
    <source>
        <strain evidence="1">CtML55</strain>
    </source>
</reference>
<accession>A0A8S5RIA4</accession>